<dbReference type="InterPro" id="IPR052962">
    <property type="entry name" value="AA_Transporter_AGT"/>
</dbReference>
<evidence type="ECO:0000313" key="6">
    <source>
        <dbReference type="EMBL" id="AEE93872.1"/>
    </source>
</evidence>
<proteinExistence type="predicted"/>
<dbReference type="HOGENOM" id="CLU_007946_16_0_2"/>
<feature type="transmembrane region" description="Helical" evidence="5">
    <location>
        <begin position="151"/>
        <end position="175"/>
    </location>
</feature>
<dbReference type="Gene3D" id="1.20.1740.10">
    <property type="entry name" value="Amino acid/polyamine transporter I"/>
    <property type="match status" value="1"/>
</dbReference>
<dbReference type="EMBL" id="CP002535">
    <property type="protein sequence ID" value="AEE93872.1"/>
    <property type="molecule type" value="Genomic_DNA"/>
</dbReference>
<dbReference type="GO" id="GO:0022857">
    <property type="term" value="F:transmembrane transporter activity"/>
    <property type="evidence" value="ECO:0007669"/>
    <property type="project" value="InterPro"/>
</dbReference>
<evidence type="ECO:0000256" key="2">
    <source>
        <dbReference type="ARBA" id="ARBA00022692"/>
    </source>
</evidence>
<feature type="transmembrane region" description="Helical" evidence="5">
    <location>
        <begin position="394"/>
        <end position="419"/>
    </location>
</feature>
<evidence type="ECO:0000256" key="5">
    <source>
        <dbReference type="SAM" id="Phobius"/>
    </source>
</evidence>
<dbReference type="InterPro" id="IPR002293">
    <property type="entry name" value="AA/rel_permease1"/>
</dbReference>
<comment type="subcellular location">
    <subcellularLocation>
        <location evidence="1">Membrane</location>
        <topology evidence="1">Multi-pass membrane protein</topology>
    </subcellularLocation>
</comment>
<evidence type="ECO:0000256" key="4">
    <source>
        <dbReference type="ARBA" id="ARBA00023136"/>
    </source>
</evidence>
<feature type="transmembrane region" description="Helical" evidence="5">
    <location>
        <begin position="482"/>
        <end position="500"/>
    </location>
</feature>
<feature type="transmembrane region" description="Helical" evidence="5">
    <location>
        <begin position="455"/>
        <end position="475"/>
    </location>
</feature>
<organism evidence="6 7">
    <name type="scientific">Acidianus hospitalis (strain W1)</name>
    <dbReference type="NCBI Taxonomy" id="933801"/>
    <lineage>
        <taxon>Archaea</taxon>
        <taxon>Thermoproteota</taxon>
        <taxon>Thermoprotei</taxon>
        <taxon>Sulfolobales</taxon>
        <taxon>Sulfolobaceae</taxon>
        <taxon>Acidianus</taxon>
    </lineage>
</organism>
<feature type="transmembrane region" description="Helical" evidence="5">
    <location>
        <begin position="506"/>
        <end position="527"/>
    </location>
</feature>
<feature type="transmembrane region" description="Helical" evidence="5">
    <location>
        <begin position="41"/>
        <end position="64"/>
    </location>
</feature>
<keyword evidence="3 5" id="KW-1133">Transmembrane helix</keyword>
<feature type="transmembrane region" description="Helical" evidence="5">
    <location>
        <begin position="187"/>
        <end position="209"/>
    </location>
</feature>
<feature type="transmembrane region" description="Helical" evidence="5">
    <location>
        <begin position="221"/>
        <end position="246"/>
    </location>
</feature>
<sequence>MFVLNKQFISTQLLFKLHKTYIKATRIFLPMSGGRGLKKEIGLKSLIIIGISSAVATAIFFSPLEMSAVAGPGSMFSWLLGIFFYIMISITYIELSQNYPEAGGPSRFSIYSHGAVTNLINAMADLVWYIFIPPIEAFATIEGLSFIFPSLLFNGVPTIEGAIVGVLLMLGYIPFNYYGVKTFAKVTSAFGIIKYIIYILPAFLLLFVYYNPANLTAYHGILPFGVSGVFAAMPYAMFAFGGARVIPDLAEEVKNKAYLIYALIITVVTEGIIYLFFNFVFLTNLDWSKIGVTAGNWGGLSHVQGNPFIDLAYDHDAQIALILLLIGGIIGPFLTGYVYMGTGSRVLFASARSGFVGNKMLELHEKYAIPYWALIVFAVVGSAIAFLFAPVPSIYGLISDATVAGYIGFATNPVALLVLRKQGATNYKVTGGSIIAPIAFMASGLIVFWSGWPAVPYSVVILAAVSGVLGVIGKVKEGLAESLWYMGYIAFLTFMTYIGSDGALNLINYDMSTIIVALVSLLVFYPLGIVQGLRQRNFEVHKEATSNQESEEEQK</sequence>
<feature type="transmembrane region" description="Helical" evidence="5">
    <location>
        <begin position="76"/>
        <end position="96"/>
    </location>
</feature>
<evidence type="ECO:0000256" key="1">
    <source>
        <dbReference type="ARBA" id="ARBA00004141"/>
    </source>
</evidence>
<keyword evidence="4 5" id="KW-0472">Membrane</keyword>
<dbReference type="AlphaFoldDB" id="F4B979"/>
<dbReference type="PANTHER" id="PTHR47547:SF1">
    <property type="entry name" value="ASPARTATE-PROTON SYMPORTER"/>
    <property type="match status" value="1"/>
</dbReference>
<evidence type="ECO:0000313" key="7">
    <source>
        <dbReference type="Proteomes" id="UP000008458"/>
    </source>
</evidence>
<dbReference type="Proteomes" id="UP000008458">
    <property type="component" value="Chromosome"/>
</dbReference>
<dbReference type="KEGG" id="aho:Ahos_0986"/>
<dbReference type="Pfam" id="PF13520">
    <property type="entry name" value="AA_permease_2"/>
    <property type="match status" value="1"/>
</dbReference>
<feature type="transmembrane region" description="Helical" evidence="5">
    <location>
        <begin position="431"/>
        <end position="449"/>
    </location>
</feature>
<reference key="2">
    <citation type="journal article" date="2011" name="Extremophiles">
        <title>Genomic analyses of Acidianus hospitalis W1 a host for studying crenarchaeal virus and plasmid life cycles.</title>
        <authorList>
            <person name="You X.Y."/>
            <person name="Liu C."/>
            <person name="Wang S.Y."/>
            <person name="Jiang C.Y."/>
            <person name="Shah S.A."/>
            <person name="Prangishvili D."/>
            <person name="Liu S.J."/>
            <person name="Garrett R.A."/>
        </authorList>
    </citation>
    <scope>NUCLEOTIDE SEQUENCE</scope>
    <source>
        <strain>W1</strain>
    </source>
</reference>
<reference evidence="6 7" key="1">
    <citation type="journal article" date="2011" name="Extremophiles">
        <title>Genomic analysis of Acidianus hospitalis W1 a host for studying crenarchaeal virus and plasmid life cycles.</title>
        <authorList>
            <person name="You X.Y."/>
            <person name="Liu C."/>
            <person name="Wang S.Y."/>
            <person name="Jiang C.Y."/>
            <person name="Shah S.A."/>
            <person name="Prangishvili D."/>
            <person name="She Q."/>
            <person name="Liu S.J."/>
            <person name="Garrett R.A."/>
        </authorList>
    </citation>
    <scope>NUCLEOTIDE SEQUENCE [LARGE SCALE GENOMIC DNA]</scope>
    <source>
        <strain evidence="6 7">W1</strain>
    </source>
</reference>
<evidence type="ECO:0000256" key="3">
    <source>
        <dbReference type="ARBA" id="ARBA00022989"/>
    </source>
</evidence>
<feature type="transmembrane region" description="Helical" evidence="5">
    <location>
        <begin position="258"/>
        <end position="277"/>
    </location>
</feature>
<dbReference type="STRING" id="933801.Ahos_0986"/>
<feature type="transmembrane region" description="Helical" evidence="5">
    <location>
        <begin position="369"/>
        <end position="388"/>
    </location>
</feature>
<protein>
    <submittedName>
        <fullName evidence="6">Amino acid transporter</fullName>
    </submittedName>
</protein>
<accession>F4B979</accession>
<dbReference type="PIRSF" id="PIRSF006060">
    <property type="entry name" value="AA_transporter"/>
    <property type="match status" value="1"/>
</dbReference>
<gene>
    <name evidence="6" type="ordered locus">Ahos_0986</name>
</gene>
<dbReference type="GO" id="GO:0016020">
    <property type="term" value="C:membrane"/>
    <property type="evidence" value="ECO:0007669"/>
    <property type="project" value="UniProtKB-SubCell"/>
</dbReference>
<keyword evidence="2 5" id="KW-0812">Transmembrane</keyword>
<dbReference type="PANTHER" id="PTHR47547">
    <property type="match status" value="1"/>
</dbReference>
<dbReference type="eggNOG" id="arCOG00009">
    <property type="taxonomic scope" value="Archaea"/>
</dbReference>
<keyword evidence="7" id="KW-1185">Reference proteome</keyword>
<name>F4B979_ACIHW</name>
<feature type="transmembrane region" description="Helical" evidence="5">
    <location>
        <begin position="319"/>
        <end position="340"/>
    </location>
</feature>